<evidence type="ECO:0000256" key="1">
    <source>
        <dbReference type="SAM" id="SignalP"/>
    </source>
</evidence>
<evidence type="ECO:0000313" key="3">
    <source>
        <dbReference type="Proteomes" id="UP001432027"/>
    </source>
</evidence>
<name>A0AAV5SEH4_9BILA</name>
<sequence>MILWIIAVHTLFSGTSANATDEKFTFLKEGEILRVRAPYDGSIVAPVEWITVSTAVRFSSYDNATYDQCFRREVVNMIEEEYCGIQDSDTRSRSSRSGFRLPFNIGGAASNARPVITRPRVGSASSPNLPSVASSASFAAHRIHPQRVRGAADIVYRPPPSSGNSAWELVRTGGQYLWNNKLQSFVNVADISFDVYNYFAVHRMIRDVEREIRDGLNITLEGLRGLEDEIVCARMVQVERAKWNSLVYGGFLVPEFSKARFDRSIEDTVRVKVVDCKRFD</sequence>
<feature type="signal peptide" evidence="1">
    <location>
        <begin position="1"/>
        <end position="17"/>
    </location>
</feature>
<dbReference type="AlphaFoldDB" id="A0AAV5SEH4"/>
<gene>
    <name evidence="2" type="ORF">PENTCL1PPCAC_3952</name>
</gene>
<keyword evidence="3" id="KW-1185">Reference proteome</keyword>
<feature type="non-terminal residue" evidence="2">
    <location>
        <position position="280"/>
    </location>
</feature>
<keyword evidence="1" id="KW-0732">Signal</keyword>
<feature type="chain" id="PRO_5043977800" evidence="1">
    <location>
        <begin position="18"/>
        <end position="280"/>
    </location>
</feature>
<organism evidence="2 3">
    <name type="scientific">Pristionchus entomophagus</name>
    <dbReference type="NCBI Taxonomy" id="358040"/>
    <lineage>
        <taxon>Eukaryota</taxon>
        <taxon>Metazoa</taxon>
        <taxon>Ecdysozoa</taxon>
        <taxon>Nematoda</taxon>
        <taxon>Chromadorea</taxon>
        <taxon>Rhabditida</taxon>
        <taxon>Rhabditina</taxon>
        <taxon>Diplogasteromorpha</taxon>
        <taxon>Diplogasteroidea</taxon>
        <taxon>Neodiplogasteridae</taxon>
        <taxon>Pristionchus</taxon>
    </lineage>
</organism>
<evidence type="ECO:0000313" key="2">
    <source>
        <dbReference type="EMBL" id="GMS81777.1"/>
    </source>
</evidence>
<dbReference type="Proteomes" id="UP001432027">
    <property type="component" value="Unassembled WGS sequence"/>
</dbReference>
<protein>
    <submittedName>
        <fullName evidence="2">Uncharacterized protein</fullName>
    </submittedName>
</protein>
<proteinExistence type="predicted"/>
<comment type="caution">
    <text evidence="2">The sequence shown here is derived from an EMBL/GenBank/DDBJ whole genome shotgun (WGS) entry which is preliminary data.</text>
</comment>
<reference evidence="2" key="1">
    <citation type="submission" date="2023-10" db="EMBL/GenBank/DDBJ databases">
        <title>Genome assembly of Pristionchus species.</title>
        <authorList>
            <person name="Yoshida K."/>
            <person name="Sommer R.J."/>
        </authorList>
    </citation>
    <scope>NUCLEOTIDE SEQUENCE</scope>
    <source>
        <strain evidence="2">RS0144</strain>
    </source>
</reference>
<dbReference type="EMBL" id="BTSX01000001">
    <property type="protein sequence ID" value="GMS81777.1"/>
    <property type="molecule type" value="Genomic_DNA"/>
</dbReference>
<accession>A0AAV5SEH4</accession>